<feature type="non-terminal residue" evidence="3">
    <location>
        <position position="1"/>
    </location>
</feature>
<evidence type="ECO:0000256" key="2">
    <source>
        <dbReference type="ARBA" id="ARBA00023235"/>
    </source>
</evidence>
<organism evidence="3">
    <name type="scientific">termite gut metagenome</name>
    <dbReference type="NCBI Taxonomy" id="433724"/>
    <lineage>
        <taxon>unclassified sequences</taxon>
        <taxon>metagenomes</taxon>
        <taxon>organismal metagenomes</taxon>
    </lineage>
</organism>
<dbReference type="GO" id="GO:0016853">
    <property type="term" value="F:isomerase activity"/>
    <property type="evidence" value="ECO:0007669"/>
    <property type="project" value="UniProtKB-KW"/>
</dbReference>
<dbReference type="InterPro" id="IPR010819">
    <property type="entry name" value="AGE/CE"/>
</dbReference>
<dbReference type="InterPro" id="IPR012341">
    <property type="entry name" value="6hp_glycosidase-like_sf"/>
</dbReference>
<evidence type="ECO:0000313" key="3">
    <source>
        <dbReference type="EMBL" id="KAA6328432.1"/>
    </source>
</evidence>
<dbReference type="SUPFAM" id="SSF48208">
    <property type="entry name" value="Six-hairpin glycosidases"/>
    <property type="match status" value="1"/>
</dbReference>
<comment type="similarity">
    <text evidence="1">Belongs to the N-acylglucosamine 2-epimerase family.</text>
</comment>
<dbReference type="Pfam" id="PF07221">
    <property type="entry name" value="GlcNAc_2-epim"/>
    <property type="match status" value="1"/>
</dbReference>
<dbReference type="AlphaFoldDB" id="A0A5J4R3X6"/>
<gene>
    <name evidence="3" type="ORF">EZS27_022677</name>
</gene>
<proteinExistence type="inferred from homology"/>
<dbReference type="GO" id="GO:0005975">
    <property type="term" value="P:carbohydrate metabolic process"/>
    <property type="evidence" value="ECO:0007669"/>
    <property type="project" value="InterPro"/>
</dbReference>
<keyword evidence="2" id="KW-0413">Isomerase</keyword>
<protein>
    <recommendedName>
        <fullName evidence="4">Cellobiose 2-epimerase</fullName>
    </recommendedName>
</protein>
<evidence type="ECO:0008006" key="4">
    <source>
        <dbReference type="Google" id="ProtNLM"/>
    </source>
</evidence>
<dbReference type="Gene3D" id="1.50.10.10">
    <property type="match status" value="1"/>
</dbReference>
<dbReference type="PANTHER" id="PTHR15108">
    <property type="entry name" value="N-ACYLGLUCOSAMINE-2-EPIMERASE"/>
    <property type="match status" value="1"/>
</dbReference>
<reference evidence="3" key="1">
    <citation type="submission" date="2019-03" db="EMBL/GenBank/DDBJ databases">
        <title>Single cell metagenomics reveals metabolic interactions within the superorganism composed of flagellate Streblomastix strix and complex community of Bacteroidetes bacteria on its surface.</title>
        <authorList>
            <person name="Treitli S.C."/>
            <person name="Kolisko M."/>
            <person name="Husnik F."/>
            <person name="Keeling P."/>
            <person name="Hampl V."/>
        </authorList>
    </citation>
    <scope>NUCLEOTIDE SEQUENCE</scope>
    <source>
        <strain evidence="3">STM</strain>
    </source>
</reference>
<dbReference type="InterPro" id="IPR008928">
    <property type="entry name" value="6-hairpin_glycosidase_sf"/>
</dbReference>
<name>A0A5J4R3X6_9ZZZZ</name>
<accession>A0A5J4R3X6</accession>
<sequence>GGIYWSLDYKNNPSDTKKQIYAIGFAIYGLSEYHRATGDAEALDYAIRLFESIETHSFDSVKNGYCEALTREWKEIADMRLSEKDANERKTMNTHLHILEPYTNLYRVWKDPRLERKLRNLISVFTDKIVDKESGHLRLFFDDDWGCKSNIISYGHDIEASWLIYEAALALGDSELLESLAPVVKKIAHAASEGFTYGAGMIYEKNPNTGHVDGDRHWWVQAEAVAGYFNLYRNFGDEEALKKAIDCLAFIKQHLVDYENGEWFWSLRSDGTINRDDDKAGFWKCPYHNGRMCMEIII</sequence>
<dbReference type="EMBL" id="SNRY01001821">
    <property type="protein sequence ID" value="KAA6328432.1"/>
    <property type="molecule type" value="Genomic_DNA"/>
</dbReference>
<comment type="caution">
    <text evidence="3">The sequence shown here is derived from an EMBL/GenBank/DDBJ whole genome shotgun (WGS) entry which is preliminary data.</text>
</comment>
<evidence type="ECO:0000256" key="1">
    <source>
        <dbReference type="ARBA" id="ARBA00008558"/>
    </source>
</evidence>